<feature type="region of interest" description="Disordered" evidence="6">
    <location>
        <begin position="421"/>
        <end position="460"/>
    </location>
</feature>
<dbReference type="SMART" id="SM00355">
    <property type="entry name" value="ZnF_C2H2"/>
    <property type="match status" value="6"/>
</dbReference>
<feature type="domain" description="C2H2-type" evidence="7">
    <location>
        <begin position="691"/>
        <end position="719"/>
    </location>
</feature>
<dbReference type="InterPro" id="IPR036236">
    <property type="entry name" value="Znf_C2H2_sf"/>
</dbReference>
<dbReference type="GO" id="GO:0008270">
    <property type="term" value="F:zinc ion binding"/>
    <property type="evidence" value="ECO:0007669"/>
    <property type="project" value="UniProtKB-KW"/>
</dbReference>
<dbReference type="PANTHER" id="PTHR24379:SF121">
    <property type="entry name" value="C2H2-TYPE DOMAIN-CONTAINING PROTEIN"/>
    <property type="match status" value="1"/>
</dbReference>
<feature type="compositionally biased region" description="Basic and acidic residues" evidence="6">
    <location>
        <begin position="315"/>
        <end position="329"/>
    </location>
</feature>
<evidence type="ECO:0000313" key="8">
    <source>
        <dbReference type="EMBL" id="KAF0293324.1"/>
    </source>
</evidence>
<dbReference type="Pfam" id="PF00096">
    <property type="entry name" value="zf-C2H2"/>
    <property type="match status" value="1"/>
</dbReference>
<accession>A0A6A4VP53</accession>
<feature type="domain" description="C2H2-type" evidence="7">
    <location>
        <begin position="662"/>
        <end position="689"/>
    </location>
</feature>
<comment type="caution">
    <text evidence="8">The sequence shown here is derived from an EMBL/GenBank/DDBJ whole genome shotgun (WGS) entry which is preliminary data.</text>
</comment>
<name>A0A6A4VP53_AMPAM</name>
<evidence type="ECO:0000256" key="1">
    <source>
        <dbReference type="ARBA" id="ARBA00022723"/>
    </source>
</evidence>
<evidence type="ECO:0000313" key="9">
    <source>
        <dbReference type="Proteomes" id="UP000440578"/>
    </source>
</evidence>
<evidence type="ECO:0000256" key="2">
    <source>
        <dbReference type="ARBA" id="ARBA00022737"/>
    </source>
</evidence>
<dbReference type="InterPro" id="IPR013087">
    <property type="entry name" value="Znf_C2H2_type"/>
</dbReference>
<feature type="region of interest" description="Disordered" evidence="6">
    <location>
        <begin position="227"/>
        <end position="349"/>
    </location>
</feature>
<feature type="compositionally biased region" description="Low complexity" evidence="6">
    <location>
        <begin position="230"/>
        <end position="245"/>
    </location>
</feature>
<keyword evidence="3 5" id="KW-0863">Zinc-finger</keyword>
<feature type="domain" description="C2H2-type" evidence="7">
    <location>
        <begin position="634"/>
        <end position="661"/>
    </location>
</feature>
<keyword evidence="4" id="KW-0862">Zinc</keyword>
<dbReference type="Gene3D" id="3.30.160.60">
    <property type="entry name" value="Classic Zinc Finger"/>
    <property type="match status" value="3"/>
</dbReference>
<keyword evidence="2" id="KW-0677">Repeat</keyword>
<gene>
    <name evidence="8" type="primary">ZNF615</name>
    <name evidence="8" type="ORF">FJT64_000901</name>
</gene>
<evidence type="ECO:0000256" key="4">
    <source>
        <dbReference type="ARBA" id="ARBA00022833"/>
    </source>
</evidence>
<dbReference type="EMBL" id="VIIS01001753">
    <property type="protein sequence ID" value="KAF0293323.1"/>
    <property type="molecule type" value="Genomic_DNA"/>
</dbReference>
<evidence type="ECO:0000256" key="3">
    <source>
        <dbReference type="ARBA" id="ARBA00022771"/>
    </source>
</evidence>
<feature type="region of interest" description="Disordered" evidence="6">
    <location>
        <begin position="520"/>
        <end position="567"/>
    </location>
</feature>
<feature type="domain" description="C2H2-type" evidence="7">
    <location>
        <begin position="579"/>
        <end position="606"/>
    </location>
</feature>
<protein>
    <submittedName>
        <fullName evidence="8">Oocyte zinc finger protein XlCOF26</fullName>
    </submittedName>
</protein>
<dbReference type="OrthoDB" id="427030at2759"/>
<reference evidence="8 9" key="1">
    <citation type="submission" date="2019-07" db="EMBL/GenBank/DDBJ databases">
        <title>Draft genome assembly of a fouling barnacle, Amphibalanus amphitrite (Darwin, 1854): The first reference genome for Thecostraca.</title>
        <authorList>
            <person name="Kim W."/>
        </authorList>
    </citation>
    <scope>NUCLEOTIDE SEQUENCE [LARGE SCALE GENOMIC DNA]</scope>
    <source>
        <strain evidence="8">SNU_AA5</strain>
        <tissue evidence="8">Soma without cirri and trophi</tissue>
    </source>
</reference>
<evidence type="ECO:0000256" key="6">
    <source>
        <dbReference type="SAM" id="MobiDB-lite"/>
    </source>
</evidence>
<keyword evidence="9" id="KW-1185">Reference proteome</keyword>
<feature type="domain" description="C2H2-type" evidence="7">
    <location>
        <begin position="720"/>
        <end position="749"/>
    </location>
</feature>
<proteinExistence type="predicted"/>
<dbReference type="SUPFAM" id="SSF57667">
    <property type="entry name" value="beta-beta-alpha zinc fingers"/>
    <property type="match status" value="3"/>
</dbReference>
<dbReference type="PROSITE" id="PS00028">
    <property type="entry name" value="ZINC_FINGER_C2H2_1"/>
    <property type="match status" value="7"/>
</dbReference>
<keyword evidence="1" id="KW-0479">Metal-binding</keyword>
<dbReference type="Proteomes" id="UP000440578">
    <property type="component" value="Unassembled WGS sequence"/>
</dbReference>
<dbReference type="PROSITE" id="PS50157">
    <property type="entry name" value="ZINC_FINGER_C2H2_2"/>
    <property type="match status" value="6"/>
</dbReference>
<feature type="compositionally biased region" description="Basic and acidic residues" evidence="6">
    <location>
        <begin position="267"/>
        <end position="284"/>
    </location>
</feature>
<feature type="region of interest" description="Disordered" evidence="6">
    <location>
        <begin position="185"/>
        <end position="211"/>
    </location>
</feature>
<feature type="region of interest" description="Disordered" evidence="6">
    <location>
        <begin position="379"/>
        <end position="401"/>
    </location>
</feature>
<feature type="domain" description="C2H2-type" evidence="7">
    <location>
        <begin position="606"/>
        <end position="633"/>
    </location>
</feature>
<dbReference type="EMBL" id="VIIS01001753">
    <property type="protein sequence ID" value="KAF0293324.1"/>
    <property type="molecule type" value="Genomic_DNA"/>
</dbReference>
<evidence type="ECO:0000259" key="7">
    <source>
        <dbReference type="PROSITE" id="PS50157"/>
    </source>
</evidence>
<organism evidence="8 9">
    <name type="scientific">Amphibalanus amphitrite</name>
    <name type="common">Striped barnacle</name>
    <name type="synonym">Balanus amphitrite</name>
    <dbReference type="NCBI Taxonomy" id="1232801"/>
    <lineage>
        <taxon>Eukaryota</taxon>
        <taxon>Metazoa</taxon>
        <taxon>Ecdysozoa</taxon>
        <taxon>Arthropoda</taxon>
        <taxon>Crustacea</taxon>
        <taxon>Multicrustacea</taxon>
        <taxon>Cirripedia</taxon>
        <taxon>Thoracica</taxon>
        <taxon>Thoracicalcarea</taxon>
        <taxon>Balanomorpha</taxon>
        <taxon>Balanoidea</taxon>
        <taxon>Balanidae</taxon>
        <taxon>Amphibalaninae</taxon>
        <taxon>Amphibalanus</taxon>
    </lineage>
</organism>
<feature type="compositionally biased region" description="Low complexity" evidence="6">
    <location>
        <begin position="333"/>
        <end position="347"/>
    </location>
</feature>
<feature type="compositionally biased region" description="Acidic residues" evidence="6">
    <location>
        <begin position="530"/>
        <end position="552"/>
    </location>
</feature>
<dbReference type="AlphaFoldDB" id="A0A6A4VP53"/>
<evidence type="ECO:0000256" key="5">
    <source>
        <dbReference type="PROSITE-ProRule" id="PRU00042"/>
    </source>
</evidence>
<dbReference type="PANTHER" id="PTHR24379">
    <property type="entry name" value="KRAB AND ZINC FINGER DOMAIN-CONTAINING"/>
    <property type="match status" value="1"/>
</dbReference>
<sequence length="755" mass="81577">MKTFYSQLAPIASPQCTICSAIETVPGSWTNLSASTTAPLLARLTAALGRQWAADLCSATLCLSCLRQLQGVEQLRGRHQRLEASLARVCRKASDSLDASATSCIACHSLLSVHDTANAFWDKAQFSSTLLANILAKFMTKPPEPGSSAGSRVCGRCVARLNQLDLLAVRADRRARAMGGRLRAGAAAAGARRPNGPPDSQAVPEDPAGHLTPLDEMLLQLTADHEEEAGLPSPSLPLLTTGGPSADRSSDLLNISGRPDTGGGLEKAGRGDGLRGEGLEEYGRNDGGLEAPVDDGVGELLGDVQAVEGGPQKANSDRQNNKDSRDFRPTSKVVQPVSSAAAAASQPPDRPVRTIYVQLVAGDATGAAGPAEVNEVRAAPATAPAPAPAPAVTATKGRRPAKIKVQETVQLQYMTARAALPNQVSDPIGPPSGPDRPVGPGTAASGDTAVKSEREEGGEQWLEAQDRVAERDSQVVGTVSSATLGWLGPPAEPSHVTHRRRLAEAMERVNSRIAEKRLKSSRFAATKEDREDENVEPREDGEDIEEEFEDGEDTVKAEQSETSEEWTVSVRSRRVNGLYVCEVCHDSFAMLRELLKHERTHTEAKFPCPMCNRSFTLPKLVRRHQKFHKVPRAYQCGECGLRCRSQLVLLDHMHTHTGGEHISCGQCGQTFASRVRYRSHLRAHKGRPGPPHCAECRLKFANKAALQRHQREQHSEPQLVACPEPDCERRFDSQKRLTHHLLQHLAGPPWRCKAL</sequence>